<keyword evidence="2" id="KW-1185">Reference proteome</keyword>
<gene>
    <name evidence="1" type="ORF">T05_6822</name>
</gene>
<dbReference type="EMBL" id="JYDJ01000196">
    <property type="protein sequence ID" value="KRX40564.1"/>
    <property type="molecule type" value="Genomic_DNA"/>
</dbReference>
<name>A0A0V0TNF9_9BILA</name>
<comment type="caution">
    <text evidence="1">The sequence shown here is derived from an EMBL/GenBank/DDBJ whole genome shotgun (WGS) entry which is preliminary data.</text>
</comment>
<evidence type="ECO:0000313" key="1">
    <source>
        <dbReference type="EMBL" id="KRX40564.1"/>
    </source>
</evidence>
<proteinExistence type="predicted"/>
<dbReference type="InterPro" id="IPR035892">
    <property type="entry name" value="C2_domain_sf"/>
</dbReference>
<organism evidence="1 2">
    <name type="scientific">Trichinella murrelli</name>
    <dbReference type="NCBI Taxonomy" id="144512"/>
    <lineage>
        <taxon>Eukaryota</taxon>
        <taxon>Metazoa</taxon>
        <taxon>Ecdysozoa</taxon>
        <taxon>Nematoda</taxon>
        <taxon>Enoplea</taxon>
        <taxon>Dorylaimia</taxon>
        <taxon>Trichinellida</taxon>
        <taxon>Trichinellidae</taxon>
        <taxon>Trichinella</taxon>
    </lineage>
</organism>
<sequence>MLGAKRNNRLSAFCHFAPAMLDVCMDPPIGLDDEVGHIILERQSKGAESRHWEMMIQNQDETLEMWHKLKKEWC</sequence>
<protein>
    <submittedName>
        <fullName evidence="1">Uncharacterized protein</fullName>
    </submittedName>
</protein>
<dbReference type="Proteomes" id="UP000055048">
    <property type="component" value="Unassembled WGS sequence"/>
</dbReference>
<accession>A0A0V0TNF9</accession>
<evidence type="ECO:0000313" key="2">
    <source>
        <dbReference type="Proteomes" id="UP000055048"/>
    </source>
</evidence>
<reference evidence="1 2" key="1">
    <citation type="submission" date="2015-01" db="EMBL/GenBank/DDBJ databases">
        <title>Evolution of Trichinella species and genotypes.</title>
        <authorList>
            <person name="Korhonen P.K."/>
            <person name="Edoardo P."/>
            <person name="Giuseppe L.R."/>
            <person name="Gasser R.B."/>
        </authorList>
    </citation>
    <scope>NUCLEOTIDE SEQUENCE [LARGE SCALE GENOMIC DNA]</scope>
    <source>
        <strain evidence="1">ISS417</strain>
    </source>
</reference>
<dbReference type="AlphaFoldDB" id="A0A0V0TNF9"/>
<dbReference type="Gene3D" id="2.60.40.150">
    <property type="entry name" value="C2 domain"/>
    <property type="match status" value="1"/>
</dbReference>